<name>A0A811JXQ5_9BILA</name>
<feature type="compositionally biased region" description="Low complexity" evidence="1">
    <location>
        <begin position="231"/>
        <end position="247"/>
    </location>
</feature>
<dbReference type="AlphaFoldDB" id="A0A811JXQ5"/>
<evidence type="ECO:0000256" key="1">
    <source>
        <dbReference type="SAM" id="MobiDB-lite"/>
    </source>
</evidence>
<dbReference type="Proteomes" id="UP000783686">
    <property type="component" value="Unassembled WGS sequence"/>
</dbReference>
<dbReference type="EMBL" id="CAJFDH010000001">
    <property type="protein sequence ID" value="CAD5207793.1"/>
    <property type="molecule type" value="Genomic_DNA"/>
</dbReference>
<feature type="compositionally biased region" description="Low complexity" evidence="1">
    <location>
        <begin position="84"/>
        <end position="101"/>
    </location>
</feature>
<evidence type="ECO:0000313" key="3">
    <source>
        <dbReference type="Proteomes" id="UP000614601"/>
    </source>
</evidence>
<dbReference type="Proteomes" id="UP000614601">
    <property type="component" value="Unassembled WGS sequence"/>
</dbReference>
<feature type="region of interest" description="Disordered" evidence="1">
    <location>
        <begin position="205"/>
        <end position="252"/>
    </location>
</feature>
<feature type="compositionally biased region" description="Polar residues" evidence="1">
    <location>
        <begin position="891"/>
        <end position="914"/>
    </location>
</feature>
<feature type="compositionally biased region" description="Polar residues" evidence="1">
    <location>
        <begin position="205"/>
        <end position="230"/>
    </location>
</feature>
<feature type="compositionally biased region" description="Low complexity" evidence="1">
    <location>
        <begin position="132"/>
        <end position="149"/>
    </location>
</feature>
<feature type="compositionally biased region" description="Polar residues" evidence="1">
    <location>
        <begin position="119"/>
        <end position="131"/>
    </location>
</feature>
<dbReference type="OrthoDB" id="5856121at2759"/>
<feature type="region of interest" description="Disordered" evidence="1">
    <location>
        <begin position="44"/>
        <end position="176"/>
    </location>
</feature>
<feature type="region of interest" description="Disordered" evidence="1">
    <location>
        <begin position="1"/>
        <end position="28"/>
    </location>
</feature>
<proteinExistence type="predicted"/>
<feature type="compositionally biased region" description="Basic residues" evidence="1">
    <location>
        <begin position="485"/>
        <end position="495"/>
    </location>
</feature>
<feature type="compositionally biased region" description="Polar residues" evidence="1">
    <location>
        <begin position="163"/>
        <end position="176"/>
    </location>
</feature>
<accession>A0A811JXQ5</accession>
<reference evidence="2" key="1">
    <citation type="submission" date="2020-09" db="EMBL/GenBank/DDBJ databases">
        <authorList>
            <person name="Kikuchi T."/>
        </authorList>
    </citation>
    <scope>NUCLEOTIDE SEQUENCE</scope>
    <source>
        <strain evidence="2">SH1</strain>
    </source>
</reference>
<gene>
    <name evidence="2" type="ORF">BOKJ2_LOCUS2375</name>
</gene>
<organism evidence="2 3">
    <name type="scientific">Bursaphelenchus okinawaensis</name>
    <dbReference type="NCBI Taxonomy" id="465554"/>
    <lineage>
        <taxon>Eukaryota</taxon>
        <taxon>Metazoa</taxon>
        <taxon>Ecdysozoa</taxon>
        <taxon>Nematoda</taxon>
        <taxon>Chromadorea</taxon>
        <taxon>Rhabditida</taxon>
        <taxon>Tylenchina</taxon>
        <taxon>Tylenchomorpha</taxon>
        <taxon>Aphelenchoidea</taxon>
        <taxon>Aphelenchoididae</taxon>
        <taxon>Bursaphelenchus</taxon>
    </lineage>
</organism>
<keyword evidence="3" id="KW-1185">Reference proteome</keyword>
<comment type="caution">
    <text evidence="2">The sequence shown here is derived from an EMBL/GenBank/DDBJ whole genome shotgun (WGS) entry which is preliminary data.</text>
</comment>
<feature type="region of interest" description="Disordered" evidence="1">
    <location>
        <begin position="423"/>
        <end position="518"/>
    </location>
</feature>
<feature type="region of interest" description="Disordered" evidence="1">
    <location>
        <begin position="864"/>
        <end position="914"/>
    </location>
</feature>
<evidence type="ECO:0000313" key="2">
    <source>
        <dbReference type="EMBL" id="CAD5207793.1"/>
    </source>
</evidence>
<feature type="compositionally biased region" description="Polar residues" evidence="1">
    <location>
        <begin position="47"/>
        <end position="60"/>
    </location>
</feature>
<feature type="compositionally biased region" description="Low complexity" evidence="1">
    <location>
        <begin position="501"/>
        <end position="512"/>
    </location>
</feature>
<dbReference type="EMBL" id="CAJFCW020000001">
    <property type="protein sequence ID" value="CAG9086639.1"/>
    <property type="molecule type" value="Genomic_DNA"/>
</dbReference>
<protein>
    <submittedName>
        <fullName evidence="2">Uncharacterized protein</fullName>
    </submittedName>
</protein>
<feature type="compositionally biased region" description="Basic residues" evidence="1">
    <location>
        <begin position="449"/>
        <end position="463"/>
    </location>
</feature>
<feature type="compositionally biased region" description="Basic and acidic residues" evidence="1">
    <location>
        <begin position="434"/>
        <end position="448"/>
    </location>
</feature>
<sequence length="914" mass="100212">MANAAATTRSEPKNATSQGYSSVSFNRPTGSGIAFRSSRLLAAASSKPTTSSYTPRSSLASKFAARDTNKPSTSSYGTNKDYGSASRSISESTRPSSRASTLSISFTNKLPESPRKATGTLTTNFKSSDPLSSSRIGTTSTSRTIVGSSASDYLRSRRKPDDISSSTNPRSLTTKSAGVPEVISRFGSRSPAFLAGGVVRASAPSYSTRSGRLSSTVSPTGTAKTNTNFRSTTSTSYGSGTNYTTGTTRKEERPWRVRMAESSRLRNLDAPTISFTTAGGATSIVTRTRPTNTEIAKTAVKESTPVSSIGLRNYESKFCNRYSASPVSSIASSYSPTRYRHSVPVGRLSRNSSTASSTLSLLSQVTSPRYLSPTFGHGTVGTARANSAMTRSLYTPTSFTSTYRPSSRMTQSYTASDFKRMGEGTKWTPVEPKPIVEERMSRDPEKTPKPRSRSVSKKRRSRSRSVANEPPPATSSDSEGEKGKPMRRKKLRRKPSATNLAPTFATKTTPKPVSNQKTKVKMPANFEGSVQNSLNDKPETITAKTVPLVQADAPNKTNGEFHAVTTFKPATVLKKKKVLEETSNKPVPGSWNNDNEVNISCNKSLIRKEPKVHIEIVMKHIPHAKAANAYFKAQKKKRIVVMSRNKIVNATFMKPKMHNQTALITLKDKHAVQKSVAKLSLKEPKKAIKSVEKNINEHIVKNKQMKLNVEKKWVEKKRTITQKATLRCKAIGEKVKTVNMNIHRKPEEKSCNGTVRLPAVKTSASAKLTVSIPMTIDVILAQPPKILSPERIEWSDGFSSPELYERELHIPLPPQHQAGGPLVLPDRSILEEYVRRKRNHLETIRTYNSPVDGIHESEIAAQRADSNMTPRPNDPVQVQAPRKSPLPPQPRLQTYSKQCYARPQTQPVPTGFSQ</sequence>